<dbReference type="STRING" id="280699.M1V6C8"/>
<dbReference type="SUPFAM" id="SSF55961">
    <property type="entry name" value="Bet v1-like"/>
    <property type="match status" value="1"/>
</dbReference>
<feature type="domain" description="Coenzyme Q-binding protein COQ10 START" evidence="4">
    <location>
        <begin position="142"/>
        <end position="270"/>
    </location>
</feature>
<organism evidence="5 6">
    <name type="scientific">Cyanidioschyzon merolae (strain NIES-3377 / 10D)</name>
    <name type="common">Unicellular red alga</name>
    <dbReference type="NCBI Taxonomy" id="280699"/>
    <lineage>
        <taxon>Eukaryota</taxon>
        <taxon>Rhodophyta</taxon>
        <taxon>Bangiophyceae</taxon>
        <taxon>Cyanidiales</taxon>
        <taxon>Cyanidiaceae</taxon>
        <taxon>Cyanidioschyzon</taxon>
    </lineage>
</organism>
<evidence type="ECO:0000313" key="5">
    <source>
        <dbReference type="EMBL" id="BAM82090.1"/>
    </source>
</evidence>
<dbReference type="CDD" id="cd07813">
    <property type="entry name" value="COQ10p_like"/>
    <property type="match status" value="1"/>
</dbReference>
<dbReference type="InterPro" id="IPR044996">
    <property type="entry name" value="COQ10-like"/>
</dbReference>
<dbReference type="AlphaFoldDB" id="M1V6C8"/>
<evidence type="ECO:0000256" key="2">
    <source>
        <dbReference type="ARBA" id="ARBA00011814"/>
    </source>
</evidence>
<dbReference type="GO" id="GO:0048039">
    <property type="term" value="F:ubiquinone binding"/>
    <property type="evidence" value="ECO:0007669"/>
    <property type="project" value="InterPro"/>
</dbReference>
<dbReference type="Proteomes" id="UP000007014">
    <property type="component" value="Chromosome 17"/>
</dbReference>
<accession>M1V6C8</accession>
<reference evidence="5 6" key="2">
    <citation type="journal article" date="2007" name="BMC Biol.">
        <title>A 100%-complete sequence reveals unusually simple genomic features in the hot-spring red alga Cyanidioschyzon merolae.</title>
        <authorList>
            <person name="Nozaki H."/>
            <person name="Takano H."/>
            <person name="Misumi O."/>
            <person name="Terasawa K."/>
            <person name="Matsuzaki M."/>
            <person name="Maruyama S."/>
            <person name="Nishida K."/>
            <person name="Yagisawa F."/>
            <person name="Yoshida Y."/>
            <person name="Fujiwara T."/>
            <person name="Takio S."/>
            <person name="Tamura K."/>
            <person name="Chung S.J."/>
            <person name="Nakamura S."/>
            <person name="Kuroiwa H."/>
            <person name="Tanaka K."/>
            <person name="Sato N."/>
            <person name="Kuroiwa T."/>
        </authorList>
    </citation>
    <scope>NUCLEOTIDE SEQUENCE [LARGE SCALE GENOMIC DNA]</scope>
    <source>
        <strain evidence="5 6">10D</strain>
    </source>
</reference>
<keyword evidence="6" id="KW-1185">Reference proteome</keyword>
<dbReference type="InterPro" id="IPR005031">
    <property type="entry name" value="COQ10_START"/>
</dbReference>
<name>M1V6C8_CYAM1</name>
<dbReference type="OrthoDB" id="292693at2759"/>
<comment type="similarity">
    <text evidence="1">Belongs to the COQ10 family.</text>
</comment>
<sequence>MPQANAQALTGHGAFQLLRLESVFGGRVLQPAKMLLSKTMRMHRIHRFIGSTGAHWQRGSGIDSRNLSTRRSAAFPGRTPTPLRTAYVTIFSRLEPDGLPFSVLGSKRDFFGKLRSATVSEAPRDRSTQTALSRSFSESKLVPFSAHELYSVVADVERYHEFVPWCTSSRVIQRYGERLLEAELKVGFQLFHEKYISLVRLEPDRAVRATATTSQLFEHLVNEWRFRPGKNPNESWVDFYVDFRFRSPVYQAAVDLFFNEVARKMVRAFEERARVVHRKFSERRRPSAAVVEEQQA</sequence>
<dbReference type="Pfam" id="PF03364">
    <property type="entry name" value="Polyketide_cyc"/>
    <property type="match status" value="1"/>
</dbReference>
<dbReference type="GO" id="GO:0005739">
    <property type="term" value="C:mitochondrion"/>
    <property type="evidence" value="ECO:0007669"/>
    <property type="project" value="TreeGrafter"/>
</dbReference>
<dbReference type="RefSeq" id="XP_005538126.1">
    <property type="nucleotide sequence ID" value="XM_005538069.1"/>
</dbReference>
<reference evidence="5 6" key="1">
    <citation type="journal article" date="2004" name="Nature">
        <title>Genome sequence of the ultrasmall unicellular red alga Cyanidioschyzon merolae 10D.</title>
        <authorList>
            <person name="Matsuzaki M."/>
            <person name="Misumi O."/>
            <person name="Shin-i T."/>
            <person name="Maruyama S."/>
            <person name="Takahara M."/>
            <person name="Miyagishima S."/>
            <person name="Mori T."/>
            <person name="Nishida K."/>
            <person name="Yagisawa F."/>
            <person name="Nishida K."/>
            <person name="Yoshida Y."/>
            <person name="Nishimura Y."/>
            <person name="Nakao S."/>
            <person name="Kobayashi T."/>
            <person name="Momoyama Y."/>
            <person name="Higashiyama T."/>
            <person name="Minoda A."/>
            <person name="Sano M."/>
            <person name="Nomoto H."/>
            <person name="Oishi K."/>
            <person name="Hayashi H."/>
            <person name="Ohta F."/>
            <person name="Nishizaka S."/>
            <person name="Haga S."/>
            <person name="Miura S."/>
            <person name="Morishita T."/>
            <person name="Kabeya Y."/>
            <person name="Terasawa K."/>
            <person name="Suzuki Y."/>
            <person name="Ishii Y."/>
            <person name="Asakawa S."/>
            <person name="Takano H."/>
            <person name="Ohta N."/>
            <person name="Kuroiwa H."/>
            <person name="Tanaka K."/>
            <person name="Shimizu N."/>
            <person name="Sugano S."/>
            <person name="Sato N."/>
            <person name="Nozaki H."/>
            <person name="Ogasawara N."/>
            <person name="Kohara Y."/>
            <person name="Kuroiwa T."/>
        </authorList>
    </citation>
    <scope>NUCLEOTIDE SEQUENCE [LARGE SCALE GENOMIC DNA]</scope>
    <source>
        <strain evidence="5 6">10D</strain>
    </source>
</reference>
<dbReference type="EMBL" id="AP006499">
    <property type="protein sequence ID" value="BAM82090.1"/>
    <property type="molecule type" value="Genomic_DNA"/>
</dbReference>
<dbReference type="PANTHER" id="PTHR12901:SF10">
    <property type="entry name" value="COENZYME Q-BINDING PROTEIN COQ10, MITOCHONDRIAL"/>
    <property type="match status" value="1"/>
</dbReference>
<evidence type="ECO:0000313" key="6">
    <source>
        <dbReference type="Proteomes" id="UP000007014"/>
    </source>
</evidence>
<gene>
    <name evidence="5" type="ORF">CYME_CMQ192C</name>
</gene>
<dbReference type="GeneID" id="16996449"/>
<dbReference type="InterPro" id="IPR023393">
    <property type="entry name" value="START-like_dom_sf"/>
</dbReference>
<dbReference type="Gene3D" id="3.30.530.20">
    <property type="match status" value="1"/>
</dbReference>
<dbReference type="HOGENOM" id="CLU_1108594_0_0_1"/>
<evidence type="ECO:0000256" key="1">
    <source>
        <dbReference type="ARBA" id="ARBA00006885"/>
    </source>
</evidence>
<dbReference type="PANTHER" id="PTHR12901">
    <property type="entry name" value="SPERM PROTEIN HOMOLOG"/>
    <property type="match status" value="1"/>
</dbReference>
<evidence type="ECO:0000256" key="3">
    <source>
        <dbReference type="ARBA" id="ARBA00024947"/>
    </source>
</evidence>
<dbReference type="Gramene" id="CMQ192CT">
    <property type="protein sequence ID" value="CMQ192CT"/>
    <property type="gene ID" value="CMQ192C"/>
</dbReference>
<proteinExistence type="inferred from homology"/>
<protein>
    <recommendedName>
        <fullName evidence="4">Coenzyme Q-binding protein COQ10 START domain-containing protein</fullName>
    </recommendedName>
</protein>
<dbReference type="eggNOG" id="KOG3177">
    <property type="taxonomic scope" value="Eukaryota"/>
</dbReference>
<comment type="function">
    <text evidence="3">Required for the function of coenzyme Q in the respiratory chain. May serve as a chaperone or may be involved in the transport of Q6 from its site of synthesis to the catalytic sites of the respiratory complexes.</text>
</comment>
<evidence type="ECO:0000259" key="4">
    <source>
        <dbReference type="Pfam" id="PF03364"/>
    </source>
</evidence>
<dbReference type="GO" id="GO:0045333">
    <property type="term" value="P:cellular respiration"/>
    <property type="evidence" value="ECO:0007669"/>
    <property type="project" value="InterPro"/>
</dbReference>
<dbReference type="KEGG" id="cme:CYME_CMQ192C"/>
<comment type="subunit">
    <text evidence="2">Interacts with coenzyme Q.</text>
</comment>